<dbReference type="Proteomes" id="UP001319080">
    <property type="component" value="Unassembled WGS sequence"/>
</dbReference>
<gene>
    <name evidence="1" type="ORF">KK062_03280</name>
</gene>
<dbReference type="RefSeq" id="WP_254082800.1">
    <property type="nucleotide sequence ID" value="NZ_JAHESE010000001.1"/>
</dbReference>
<reference evidence="1 2" key="1">
    <citation type="submission" date="2021-05" db="EMBL/GenBank/DDBJ databases">
        <title>A Polyphasic approach of four new species of the genus Ohtaekwangia: Ohtaekwangia histidinii sp. nov., Ohtaekwangia cretensis sp. nov., Ohtaekwangia indiensis sp. nov., Ohtaekwangia reichenbachii sp. nov. from diverse environment.</title>
        <authorList>
            <person name="Octaviana S."/>
        </authorList>
    </citation>
    <scope>NUCLEOTIDE SEQUENCE [LARGE SCALE GENOMIC DNA]</scope>
    <source>
        <strain evidence="1 2">PWU5</strain>
    </source>
</reference>
<name>A0AAP2DTG1_9BACT</name>
<comment type="caution">
    <text evidence="1">The sequence shown here is derived from an EMBL/GenBank/DDBJ whole genome shotgun (WGS) entry which is preliminary data.</text>
</comment>
<dbReference type="AlphaFoldDB" id="A0AAP2DTG1"/>
<sequence>MSTSYTPVSYDVREVIEDQITKGTHGKIFYWGEEQTVEEQIGRVEKLEEIPGQGMFITLDTGAQVRIDRIITLFGKPGAAYDEYDAFANACLSCTAGVPL</sequence>
<proteinExistence type="predicted"/>
<evidence type="ECO:0000313" key="1">
    <source>
        <dbReference type="EMBL" id="MBT1707225.1"/>
    </source>
</evidence>
<protein>
    <submittedName>
        <fullName evidence="1">Uncharacterized protein</fullName>
    </submittedName>
</protein>
<evidence type="ECO:0000313" key="2">
    <source>
        <dbReference type="Proteomes" id="UP001319080"/>
    </source>
</evidence>
<dbReference type="EMBL" id="JAHESE010000001">
    <property type="protein sequence ID" value="MBT1707225.1"/>
    <property type="molecule type" value="Genomic_DNA"/>
</dbReference>
<accession>A0AAP2DTG1</accession>
<keyword evidence="2" id="KW-1185">Reference proteome</keyword>
<organism evidence="1 2">
    <name type="scientific">Dawidia cretensis</name>
    <dbReference type="NCBI Taxonomy" id="2782350"/>
    <lineage>
        <taxon>Bacteria</taxon>
        <taxon>Pseudomonadati</taxon>
        <taxon>Bacteroidota</taxon>
        <taxon>Cytophagia</taxon>
        <taxon>Cytophagales</taxon>
        <taxon>Chryseotaleaceae</taxon>
        <taxon>Dawidia</taxon>
    </lineage>
</organism>